<proteinExistence type="predicted"/>
<organism evidence="1">
    <name type="scientific">Arundo donax</name>
    <name type="common">Giant reed</name>
    <name type="synonym">Donax arundinaceus</name>
    <dbReference type="NCBI Taxonomy" id="35708"/>
    <lineage>
        <taxon>Eukaryota</taxon>
        <taxon>Viridiplantae</taxon>
        <taxon>Streptophyta</taxon>
        <taxon>Embryophyta</taxon>
        <taxon>Tracheophyta</taxon>
        <taxon>Spermatophyta</taxon>
        <taxon>Magnoliopsida</taxon>
        <taxon>Liliopsida</taxon>
        <taxon>Poales</taxon>
        <taxon>Poaceae</taxon>
        <taxon>PACMAD clade</taxon>
        <taxon>Arundinoideae</taxon>
        <taxon>Arundineae</taxon>
        <taxon>Arundo</taxon>
    </lineage>
</organism>
<accession>A0A0A9H1W9</accession>
<name>A0A0A9H1W9_ARUDO</name>
<dbReference type="EMBL" id="GBRH01171028">
    <property type="protein sequence ID" value="JAE26868.1"/>
    <property type="molecule type" value="Transcribed_RNA"/>
</dbReference>
<sequence length="15" mass="1755">MLEQSIMTYQSLSSH</sequence>
<reference evidence="1" key="2">
    <citation type="journal article" date="2015" name="Data Brief">
        <title>Shoot transcriptome of the giant reed, Arundo donax.</title>
        <authorList>
            <person name="Barrero R.A."/>
            <person name="Guerrero F.D."/>
            <person name="Moolhuijzen P."/>
            <person name="Goolsby J.A."/>
            <person name="Tidwell J."/>
            <person name="Bellgard S.E."/>
            <person name="Bellgard M.I."/>
        </authorList>
    </citation>
    <scope>NUCLEOTIDE SEQUENCE</scope>
    <source>
        <tissue evidence="1">Shoot tissue taken approximately 20 cm above the soil surface</tissue>
    </source>
</reference>
<protein>
    <submittedName>
        <fullName evidence="1">Uncharacterized protein</fullName>
    </submittedName>
</protein>
<evidence type="ECO:0000313" key="1">
    <source>
        <dbReference type="EMBL" id="JAE26868.1"/>
    </source>
</evidence>
<reference evidence="1" key="1">
    <citation type="submission" date="2014-09" db="EMBL/GenBank/DDBJ databases">
        <authorList>
            <person name="Magalhaes I.L.F."/>
            <person name="Oliveira U."/>
            <person name="Santos F.R."/>
            <person name="Vidigal T.H.D.A."/>
            <person name="Brescovit A.D."/>
            <person name="Santos A.J."/>
        </authorList>
    </citation>
    <scope>NUCLEOTIDE SEQUENCE</scope>
    <source>
        <tissue evidence="1">Shoot tissue taken approximately 20 cm above the soil surface</tissue>
    </source>
</reference>